<name>A0AA39L9Q1_SARSR</name>
<dbReference type="InterPro" id="IPR025212">
    <property type="entry name" value="CAD_CENP-Q"/>
</dbReference>
<feature type="coiled-coil region" evidence="1">
    <location>
        <begin position="278"/>
        <end position="305"/>
    </location>
</feature>
<accession>A0AA39L9Q1</accession>
<keyword evidence="1" id="KW-0175">Coiled coil</keyword>
<feature type="region of interest" description="Disordered" evidence="2">
    <location>
        <begin position="1"/>
        <end position="169"/>
    </location>
</feature>
<protein>
    <recommendedName>
        <fullName evidence="5">Kinetochore protein fta7</fullName>
    </recommendedName>
</protein>
<keyword evidence="4" id="KW-1185">Reference proteome</keyword>
<feature type="compositionally biased region" description="Low complexity" evidence="2">
    <location>
        <begin position="86"/>
        <end position="96"/>
    </location>
</feature>
<sequence length="413" mass="45868">MPPQKRKRGRPAAAAVASPAEPDASQQTTIQRPRKRAKPSPPPSPSNRPSRASKRVDQPSSASQGKKPTKPGPAGWRKRSSLQDVQPNQAQNQPAQRKVDGRKKRKSAAGEDDGSQADVAPRKRGPKPQRRSSMGSPQNTARRSSAATADDEDEAPPSPPKPYPHVARRTRRIRRSHISAKWSPLTAPSLAAANTILTLAHRPILQRLSQTSQRRQHTFAALRLITNRINRRLSRGIPFPPATSSGQGDKREVELDFEGVLDGRAVLERQLDPALHAVELLKREKRRMENELEKDYETLRNLEAGARGQARQQRELLKKAHELAPDGRQGDMEPGEVVFKREDEEKRGPLFTDLKDEEMHGVALQLGGHVDSIRANLQQVDGIVPEMARSRAALQSVLMSHLDMNQYEKVVLG</sequence>
<dbReference type="Pfam" id="PF13094">
    <property type="entry name" value="CENP-Q"/>
    <property type="match status" value="1"/>
</dbReference>
<gene>
    <name evidence="3" type="ORF">NLU13_3394</name>
</gene>
<feature type="compositionally biased region" description="Basic residues" evidence="2">
    <location>
        <begin position="1"/>
        <end position="10"/>
    </location>
</feature>
<organism evidence="3 4">
    <name type="scientific">Sarocladium strictum</name>
    <name type="common">Black bundle disease fungus</name>
    <name type="synonym">Acremonium strictum</name>
    <dbReference type="NCBI Taxonomy" id="5046"/>
    <lineage>
        <taxon>Eukaryota</taxon>
        <taxon>Fungi</taxon>
        <taxon>Dikarya</taxon>
        <taxon>Ascomycota</taxon>
        <taxon>Pezizomycotina</taxon>
        <taxon>Sordariomycetes</taxon>
        <taxon>Hypocreomycetidae</taxon>
        <taxon>Hypocreales</taxon>
        <taxon>Sarocladiaceae</taxon>
        <taxon>Sarocladium</taxon>
    </lineage>
</organism>
<feature type="compositionally biased region" description="Low complexity" evidence="2">
    <location>
        <begin position="11"/>
        <end position="24"/>
    </location>
</feature>
<evidence type="ECO:0000256" key="2">
    <source>
        <dbReference type="SAM" id="MobiDB-lite"/>
    </source>
</evidence>
<evidence type="ECO:0000313" key="3">
    <source>
        <dbReference type="EMBL" id="KAK0389821.1"/>
    </source>
</evidence>
<dbReference type="Proteomes" id="UP001175261">
    <property type="component" value="Unassembled WGS sequence"/>
</dbReference>
<comment type="caution">
    <text evidence="3">The sequence shown here is derived from an EMBL/GenBank/DDBJ whole genome shotgun (WGS) entry which is preliminary data.</text>
</comment>
<evidence type="ECO:0008006" key="5">
    <source>
        <dbReference type="Google" id="ProtNLM"/>
    </source>
</evidence>
<reference evidence="3" key="1">
    <citation type="submission" date="2022-10" db="EMBL/GenBank/DDBJ databases">
        <title>Determination and structural analysis of whole genome sequence of Sarocladium strictum F4-1.</title>
        <authorList>
            <person name="Hu L."/>
            <person name="Jiang Y."/>
        </authorList>
    </citation>
    <scope>NUCLEOTIDE SEQUENCE</scope>
    <source>
        <strain evidence="3">F4-1</strain>
    </source>
</reference>
<dbReference type="EMBL" id="JAPDFR010000002">
    <property type="protein sequence ID" value="KAK0389821.1"/>
    <property type="molecule type" value="Genomic_DNA"/>
</dbReference>
<evidence type="ECO:0000256" key="1">
    <source>
        <dbReference type="SAM" id="Coils"/>
    </source>
</evidence>
<proteinExistence type="predicted"/>
<evidence type="ECO:0000313" key="4">
    <source>
        <dbReference type="Proteomes" id="UP001175261"/>
    </source>
</evidence>
<dbReference type="AlphaFoldDB" id="A0AA39L9Q1"/>